<comment type="caution">
    <text evidence="1">The sequence shown here is derived from an EMBL/GenBank/DDBJ whole genome shotgun (WGS) entry which is preliminary data.</text>
</comment>
<protein>
    <submittedName>
        <fullName evidence="1">Uncharacterized protein</fullName>
    </submittedName>
</protein>
<name>A0A3D9H7S0_9FLAO</name>
<dbReference type="Proteomes" id="UP000256980">
    <property type="component" value="Unassembled WGS sequence"/>
</dbReference>
<reference evidence="1 2" key="1">
    <citation type="submission" date="2018-07" db="EMBL/GenBank/DDBJ databases">
        <title>Genomic Encyclopedia of Type Strains, Phase III (KMG-III): the genomes of soil and plant-associated and newly described type strains.</title>
        <authorList>
            <person name="Whitman W."/>
        </authorList>
    </citation>
    <scope>NUCLEOTIDE SEQUENCE [LARGE SCALE GENOMIC DNA]</scope>
    <source>
        <strain evidence="1 2">CECT 7946</strain>
    </source>
</reference>
<dbReference type="OrthoDB" id="1424919at2"/>
<keyword evidence="2" id="KW-1185">Reference proteome</keyword>
<proteinExistence type="predicted"/>
<dbReference type="EMBL" id="QRDV01000002">
    <property type="protein sequence ID" value="RED45534.1"/>
    <property type="molecule type" value="Genomic_DNA"/>
</dbReference>
<sequence>MNDYLHRTIPNLKPFSYEHHHDSHFINQRWVLVNGISKKKSIYIFKEDNILEISRKDNVIETSWNIDIQNNFSIETEDGLITVEAYFKDDDILVLNNKDKEEFALYINTTDYEDELNSIEDINAFLKEKYRKKVSTIIYDHEFYYIEQSKEYGPFKVEELAEKVKSGEISAYCFVKDVNEYDYSKRMRIEDLIKEL</sequence>
<gene>
    <name evidence="1" type="ORF">DFQ10_102407</name>
</gene>
<dbReference type="RefSeq" id="WP_115816831.1">
    <property type="nucleotide sequence ID" value="NZ_QRDV01000002.1"/>
</dbReference>
<dbReference type="AlphaFoldDB" id="A0A3D9H7S0"/>
<organism evidence="1 2">
    <name type="scientific">Winogradskyella eximia</name>
    <dbReference type="NCBI Taxonomy" id="262006"/>
    <lineage>
        <taxon>Bacteria</taxon>
        <taxon>Pseudomonadati</taxon>
        <taxon>Bacteroidota</taxon>
        <taxon>Flavobacteriia</taxon>
        <taxon>Flavobacteriales</taxon>
        <taxon>Flavobacteriaceae</taxon>
        <taxon>Winogradskyella</taxon>
    </lineage>
</organism>
<accession>A0A3D9H7S0</accession>
<evidence type="ECO:0000313" key="1">
    <source>
        <dbReference type="EMBL" id="RED45534.1"/>
    </source>
</evidence>
<evidence type="ECO:0000313" key="2">
    <source>
        <dbReference type="Proteomes" id="UP000256980"/>
    </source>
</evidence>